<evidence type="ECO:0000256" key="2">
    <source>
        <dbReference type="ARBA" id="ARBA00022722"/>
    </source>
</evidence>
<evidence type="ECO:0000256" key="3">
    <source>
        <dbReference type="ARBA" id="ARBA00022723"/>
    </source>
</evidence>
<dbReference type="SUPFAM" id="SSF143430">
    <property type="entry name" value="TTP0101/SSO1404-like"/>
    <property type="match status" value="1"/>
</dbReference>
<dbReference type="GO" id="GO:0043571">
    <property type="term" value="P:maintenance of CRISPR repeat elements"/>
    <property type="evidence" value="ECO:0007669"/>
    <property type="project" value="UniProtKB-UniRule"/>
</dbReference>
<evidence type="ECO:0000256" key="1">
    <source>
        <dbReference type="ARBA" id="ARBA00001946"/>
    </source>
</evidence>
<feature type="binding site" evidence="8">
    <location>
        <position position="8"/>
    </location>
    <ligand>
        <name>Mg(2+)</name>
        <dbReference type="ChEBI" id="CHEBI:18420"/>
        <note>catalytic</note>
    </ligand>
</feature>
<accession>A0A0A7GFN3</accession>
<dbReference type="EC" id="3.1.-.-" evidence="8"/>
<dbReference type="Gene3D" id="3.30.70.240">
    <property type="match status" value="1"/>
</dbReference>
<comment type="cofactor">
    <cofactor evidence="1 8">
        <name>Mg(2+)</name>
        <dbReference type="ChEBI" id="CHEBI:18420"/>
    </cofactor>
</comment>
<dbReference type="KEGG" id="gac:GACE_1637"/>
<dbReference type="EMBL" id="CP009552">
    <property type="protein sequence ID" value="AIY90668.1"/>
    <property type="molecule type" value="Genomic_DNA"/>
</dbReference>
<sequence>MYVIIAYDVNVERVNRVKKFLRQHLNWVQNSLFEGEVTPADLEEIRMGLRRIIDEEEDMVVIYRLRSADAMKREVIGVEKSSVDEVI</sequence>
<dbReference type="PANTHER" id="PTHR34405:SF1">
    <property type="entry name" value="CRISPR-ASSOCIATED ENDORIBONUCLEASE CAS2"/>
    <property type="match status" value="1"/>
</dbReference>
<dbReference type="GO" id="GO:0004521">
    <property type="term" value="F:RNA endonuclease activity"/>
    <property type="evidence" value="ECO:0007669"/>
    <property type="project" value="InterPro"/>
</dbReference>
<reference evidence="9 10" key="1">
    <citation type="journal article" date="2015" name="Appl. Environ. Microbiol.">
        <title>The Geoglobus acetivorans genome: Fe(III) reduction, acetate utilization, autotrophic growth, and degradation of aromatic compounds in a hyperthermophilic archaeon.</title>
        <authorList>
            <person name="Mardanov A.V."/>
            <person name="Slododkina G.B."/>
            <person name="Slobodkin A.I."/>
            <person name="Beletsky A.V."/>
            <person name="Gavrilov S.N."/>
            <person name="Kublanov I.V."/>
            <person name="Bonch-Osmolovskaya E.A."/>
            <person name="Skryabin K.G."/>
            <person name="Ravin N.V."/>
        </authorList>
    </citation>
    <scope>NUCLEOTIDE SEQUENCE [LARGE SCALE GENOMIC DNA]</scope>
    <source>
        <strain evidence="9 10">SBH6</strain>
    </source>
</reference>
<name>A0A0A7GFN3_GEOAI</name>
<comment type="function">
    <text evidence="8">CRISPR (clustered regularly interspaced short palindromic repeat), is an adaptive immune system that provides protection against mobile genetic elements (viruses, transposable elements and conjugative plasmids). CRISPR clusters contain sequences complementary to antecedent mobile elements and target invading nucleic acids. CRISPR clusters are transcribed and processed into CRISPR RNA (crRNA). Functions as a ssRNA-specific endoribonuclease. Involved in the integration of spacer DNA into the CRISPR cassette.</text>
</comment>
<keyword evidence="2 8" id="KW-0540">Nuclease</keyword>
<dbReference type="HOGENOM" id="CLU_161124_0_1_2"/>
<dbReference type="GO" id="GO:0051607">
    <property type="term" value="P:defense response to virus"/>
    <property type="evidence" value="ECO:0007669"/>
    <property type="project" value="UniProtKB-UniRule"/>
</dbReference>
<dbReference type="GO" id="GO:0016787">
    <property type="term" value="F:hydrolase activity"/>
    <property type="evidence" value="ECO:0007669"/>
    <property type="project" value="UniProtKB-KW"/>
</dbReference>
<evidence type="ECO:0000256" key="6">
    <source>
        <dbReference type="ARBA" id="ARBA00022842"/>
    </source>
</evidence>
<dbReference type="NCBIfam" id="TIGR01573">
    <property type="entry name" value="cas2"/>
    <property type="match status" value="1"/>
</dbReference>
<dbReference type="eggNOG" id="arCOG04194">
    <property type="taxonomic scope" value="Archaea"/>
</dbReference>
<evidence type="ECO:0000256" key="5">
    <source>
        <dbReference type="ARBA" id="ARBA00022801"/>
    </source>
</evidence>
<evidence type="ECO:0000256" key="8">
    <source>
        <dbReference type="HAMAP-Rule" id="MF_01471"/>
    </source>
</evidence>
<dbReference type="InterPro" id="IPR021127">
    <property type="entry name" value="CRISPR_associated_Cas2"/>
</dbReference>
<proteinExistence type="inferred from homology"/>
<dbReference type="AlphaFoldDB" id="A0A0A7GFN3"/>
<keyword evidence="5 8" id="KW-0378">Hydrolase</keyword>
<evidence type="ECO:0000256" key="4">
    <source>
        <dbReference type="ARBA" id="ARBA00022759"/>
    </source>
</evidence>
<dbReference type="GO" id="GO:0046872">
    <property type="term" value="F:metal ion binding"/>
    <property type="evidence" value="ECO:0007669"/>
    <property type="project" value="UniProtKB-UniRule"/>
</dbReference>
<dbReference type="InterPro" id="IPR019199">
    <property type="entry name" value="Virulence_VapD/CRISPR_Cas2"/>
</dbReference>
<dbReference type="RefSeq" id="WP_048092573.1">
    <property type="nucleotide sequence ID" value="NZ_CP009552.1"/>
</dbReference>
<gene>
    <name evidence="8" type="primary">cas2</name>
    <name evidence="9" type="ORF">GACE_1637</name>
</gene>
<organism evidence="9 10">
    <name type="scientific">Geoglobus acetivorans</name>
    <dbReference type="NCBI Taxonomy" id="565033"/>
    <lineage>
        <taxon>Archaea</taxon>
        <taxon>Methanobacteriati</taxon>
        <taxon>Methanobacteriota</taxon>
        <taxon>Archaeoglobi</taxon>
        <taxon>Archaeoglobales</taxon>
        <taxon>Archaeoglobaceae</taxon>
        <taxon>Geoglobus</taxon>
    </lineage>
</organism>
<dbReference type="PANTHER" id="PTHR34405">
    <property type="entry name" value="CRISPR-ASSOCIATED ENDORIBONUCLEASE CAS2"/>
    <property type="match status" value="1"/>
</dbReference>
<dbReference type="CDD" id="cd09725">
    <property type="entry name" value="Cas2_I_II_III"/>
    <property type="match status" value="1"/>
</dbReference>
<dbReference type="STRING" id="565033.GACE_1637"/>
<dbReference type="Proteomes" id="UP000030624">
    <property type="component" value="Chromosome"/>
</dbReference>
<protein>
    <recommendedName>
        <fullName evidence="8">CRISPR-associated endoribonuclease Cas2</fullName>
        <ecNumber evidence="8">3.1.-.-</ecNumber>
    </recommendedName>
</protein>
<keyword evidence="7 8" id="KW-0051">Antiviral defense</keyword>
<dbReference type="GeneID" id="24798215"/>
<comment type="similarity">
    <text evidence="8">Belongs to the CRISPR-associated endoribonuclease Cas2 protein family.</text>
</comment>
<keyword evidence="4 8" id="KW-0255">Endonuclease</keyword>
<comment type="subunit">
    <text evidence="8">Homodimer, forms a heterotetramer with a Cas1 homodimer.</text>
</comment>
<evidence type="ECO:0000313" key="10">
    <source>
        <dbReference type="Proteomes" id="UP000030624"/>
    </source>
</evidence>
<dbReference type="Pfam" id="PF09827">
    <property type="entry name" value="CRISPR_Cas2"/>
    <property type="match status" value="1"/>
</dbReference>
<dbReference type="HAMAP" id="MF_01471">
    <property type="entry name" value="Cas2"/>
    <property type="match status" value="1"/>
</dbReference>
<keyword evidence="3 8" id="KW-0479">Metal-binding</keyword>
<evidence type="ECO:0000256" key="7">
    <source>
        <dbReference type="ARBA" id="ARBA00023118"/>
    </source>
</evidence>
<evidence type="ECO:0000313" key="9">
    <source>
        <dbReference type="EMBL" id="AIY90668.1"/>
    </source>
</evidence>
<keyword evidence="6 8" id="KW-0460">Magnesium</keyword>